<dbReference type="AlphaFoldDB" id="A0A9X0AZK4"/>
<feature type="compositionally biased region" description="Low complexity" evidence="1">
    <location>
        <begin position="302"/>
        <end position="315"/>
    </location>
</feature>
<evidence type="ECO:0000313" key="2">
    <source>
        <dbReference type="EMBL" id="KAJ8071842.1"/>
    </source>
</evidence>
<organism evidence="2 3">
    <name type="scientific">Sclerotinia nivalis</name>
    <dbReference type="NCBI Taxonomy" id="352851"/>
    <lineage>
        <taxon>Eukaryota</taxon>
        <taxon>Fungi</taxon>
        <taxon>Dikarya</taxon>
        <taxon>Ascomycota</taxon>
        <taxon>Pezizomycotina</taxon>
        <taxon>Leotiomycetes</taxon>
        <taxon>Helotiales</taxon>
        <taxon>Sclerotiniaceae</taxon>
        <taxon>Sclerotinia</taxon>
    </lineage>
</organism>
<name>A0A9X0AZK4_9HELO</name>
<proteinExistence type="predicted"/>
<feature type="region of interest" description="Disordered" evidence="1">
    <location>
        <begin position="288"/>
        <end position="315"/>
    </location>
</feature>
<dbReference type="EMBL" id="JAPEIS010000001">
    <property type="protein sequence ID" value="KAJ8071842.1"/>
    <property type="molecule type" value="Genomic_DNA"/>
</dbReference>
<protein>
    <submittedName>
        <fullName evidence="2">Uncharacterized protein</fullName>
    </submittedName>
</protein>
<reference evidence="2" key="1">
    <citation type="submission" date="2022-11" db="EMBL/GenBank/DDBJ databases">
        <title>Genome Resource of Sclerotinia nivalis Strain SnTB1, a Plant Pathogen Isolated from American Ginseng.</title>
        <authorList>
            <person name="Fan S."/>
        </authorList>
    </citation>
    <scope>NUCLEOTIDE SEQUENCE</scope>
    <source>
        <strain evidence="2">SnTB1</strain>
    </source>
</reference>
<sequence length="315" mass="34882">MSQVSQPWFTASELRFLDILCASHAPPMSGAMWQEIVDQFYMQQVRHLPGGDLHDSDPWPQRVRVAHVIYTDERFPVGENMEAQRAVQALLGFVYDPEQDQGEVQLQVQPQENQNMQIPEGSTRLPAGNIRLPEGSILLPDRSVLFPDGRLLLTNSPNQAPPFIFLPDGRIRLPNGRMFRGTSDIENPVPRANIRFRNGRPHLPNGTVIPMAPRTPETPMAPINPLPPRPLTPPRAPMALMVPGTPHISPTMSHNNFQLPDGRFHLPPPAVPSGSVLLHDGRVRFPNGTYLPNTYSPPGTPSIPSTSSSSSEDVN</sequence>
<evidence type="ECO:0000313" key="3">
    <source>
        <dbReference type="Proteomes" id="UP001152300"/>
    </source>
</evidence>
<accession>A0A9X0AZK4</accession>
<gene>
    <name evidence="2" type="ORF">OCU04_002155</name>
</gene>
<comment type="caution">
    <text evidence="2">The sequence shown here is derived from an EMBL/GenBank/DDBJ whole genome shotgun (WGS) entry which is preliminary data.</text>
</comment>
<evidence type="ECO:0000256" key="1">
    <source>
        <dbReference type="SAM" id="MobiDB-lite"/>
    </source>
</evidence>
<dbReference type="Proteomes" id="UP001152300">
    <property type="component" value="Unassembled WGS sequence"/>
</dbReference>
<dbReference type="OrthoDB" id="3554494at2759"/>
<keyword evidence="3" id="KW-1185">Reference proteome</keyword>